<feature type="transmembrane region" description="Helical" evidence="7">
    <location>
        <begin position="141"/>
        <end position="159"/>
    </location>
</feature>
<feature type="domain" description="Rhodopsin" evidence="8">
    <location>
        <begin position="54"/>
        <end position="316"/>
    </location>
</feature>
<reference evidence="9 10" key="1">
    <citation type="submission" date="2019-08" db="EMBL/GenBank/DDBJ databases">
        <title>The genome sequence of a newly discovered highly antifungal drug resistant Aspergillus species, Aspergillus tanneri NIH 1004.</title>
        <authorList>
            <person name="Mounaud S."/>
            <person name="Singh I."/>
            <person name="Joardar V."/>
            <person name="Pakala S."/>
            <person name="Pakala S."/>
            <person name="Venepally P."/>
            <person name="Chung J.K."/>
            <person name="Losada L."/>
            <person name="Nierman W.C."/>
        </authorList>
    </citation>
    <scope>NUCLEOTIDE SEQUENCE [LARGE SCALE GENOMIC DNA]</scope>
    <source>
        <strain evidence="9 10">NIH1004</strain>
    </source>
</reference>
<gene>
    <name evidence="9" type="ORF">ATNIH1004_002141</name>
</gene>
<feature type="transmembrane region" description="Helical" evidence="7">
    <location>
        <begin position="71"/>
        <end position="95"/>
    </location>
</feature>
<feature type="transmembrane region" description="Helical" evidence="7">
    <location>
        <begin position="251"/>
        <end position="270"/>
    </location>
</feature>
<evidence type="ECO:0000256" key="7">
    <source>
        <dbReference type="SAM" id="Phobius"/>
    </source>
</evidence>
<dbReference type="VEuPathDB" id="FungiDB:EYZ11_012620"/>
<feature type="transmembrane region" description="Helical" evidence="7">
    <location>
        <begin position="107"/>
        <end position="129"/>
    </location>
</feature>
<evidence type="ECO:0000256" key="6">
    <source>
        <dbReference type="SAM" id="MobiDB-lite"/>
    </source>
</evidence>
<dbReference type="InterPro" id="IPR049326">
    <property type="entry name" value="Rhodopsin_dom_fungi"/>
</dbReference>
<dbReference type="Proteomes" id="UP000324241">
    <property type="component" value="Unassembled WGS sequence"/>
</dbReference>
<evidence type="ECO:0000259" key="8">
    <source>
        <dbReference type="Pfam" id="PF20684"/>
    </source>
</evidence>
<evidence type="ECO:0000256" key="2">
    <source>
        <dbReference type="ARBA" id="ARBA00022692"/>
    </source>
</evidence>
<dbReference type="RefSeq" id="XP_033428831.1">
    <property type="nucleotide sequence ID" value="XM_033566836.1"/>
</dbReference>
<keyword evidence="2 7" id="KW-0812">Transmembrane</keyword>
<name>A0A5M9MVW1_9EURO</name>
<evidence type="ECO:0000256" key="4">
    <source>
        <dbReference type="ARBA" id="ARBA00023136"/>
    </source>
</evidence>
<sequence>MEACVVRQCNVRESLKTKNVTSVACHEPIRDRRKSVSVSGVSGGAVTLVVFLFRVAARMPYFGGTFGMDDWVMVATMFLVIPLSALSVSLADAGLGLDIWRIPLPNITRIFLVQYLSVYAPLAIYTRVLTRDRQIYYVDEALYLSILPLTKISILCFYLRVFPTRYVRISAIVMIMLNIGYFLGFVLASLFQCRPINGAWLHWDGAHNSVCTNVNAQGWASAVVNIIFDLATMALPLREIHQLSLSRRRKIYLLAVFCLGIFGTIVSGLRLRSLLQFANTQNPTWDYVDVGYWSTIEVHVGVICACLPPTRPLLRRLLPSVFGTTQQDMSYATASQPIRSKSHSDTTSPTSPKSPRTDVTEFIPLVEIESWPRTRHAL</sequence>
<evidence type="ECO:0000256" key="5">
    <source>
        <dbReference type="ARBA" id="ARBA00038359"/>
    </source>
</evidence>
<dbReference type="AlphaFoldDB" id="A0A5M9MVW1"/>
<comment type="similarity">
    <text evidence="5">Belongs to the SAT4 family.</text>
</comment>
<dbReference type="PANTHER" id="PTHR33048:SF160">
    <property type="entry name" value="SAT4 FAMILY MEMBRANE PROTEIN"/>
    <property type="match status" value="1"/>
</dbReference>
<dbReference type="InterPro" id="IPR052337">
    <property type="entry name" value="SAT4-like"/>
</dbReference>
<keyword evidence="4 7" id="KW-0472">Membrane</keyword>
<dbReference type="GO" id="GO:0016020">
    <property type="term" value="C:membrane"/>
    <property type="evidence" value="ECO:0007669"/>
    <property type="project" value="UniProtKB-SubCell"/>
</dbReference>
<feature type="transmembrane region" description="Helical" evidence="7">
    <location>
        <begin position="171"/>
        <end position="191"/>
    </location>
</feature>
<feature type="transmembrane region" description="Helical" evidence="7">
    <location>
        <begin position="219"/>
        <end position="239"/>
    </location>
</feature>
<evidence type="ECO:0000256" key="3">
    <source>
        <dbReference type="ARBA" id="ARBA00022989"/>
    </source>
</evidence>
<evidence type="ECO:0000256" key="1">
    <source>
        <dbReference type="ARBA" id="ARBA00004141"/>
    </source>
</evidence>
<organism evidence="9 10">
    <name type="scientific">Aspergillus tanneri</name>
    <dbReference type="NCBI Taxonomy" id="1220188"/>
    <lineage>
        <taxon>Eukaryota</taxon>
        <taxon>Fungi</taxon>
        <taxon>Dikarya</taxon>
        <taxon>Ascomycota</taxon>
        <taxon>Pezizomycotina</taxon>
        <taxon>Eurotiomycetes</taxon>
        <taxon>Eurotiomycetidae</taxon>
        <taxon>Eurotiales</taxon>
        <taxon>Aspergillaceae</taxon>
        <taxon>Aspergillus</taxon>
        <taxon>Aspergillus subgen. Circumdati</taxon>
    </lineage>
</organism>
<feature type="region of interest" description="Disordered" evidence="6">
    <location>
        <begin position="331"/>
        <end position="357"/>
    </location>
</feature>
<comment type="subcellular location">
    <subcellularLocation>
        <location evidence="1">Membrane</location>
        <topology evidence="1">Multi-pass membrane protein</topology>
    </subcellularLocation>
</comment>
<proteinExistence type="inferred from homology"/>
<feature type="transmembrane region" description="Helical" evidence="7">
    <location>
        <begin position="36"/>
        <end position="56"/>
    </location>
</feature>
<dbReference type="OrthoDB" id="2496787at2759"/>
<dbReference type="PANTHER" id="PTHR33048">
    <property type="entry name" value="PTH11-LIKE INTEGRAL MEMBRANE PROTEIN (AFU_ORTHOLOGUE AFUA_5G11245)"/>
    <property type="match status" value="1"/>
</dbReference>
<evidence type="ECO:0000313" key="9">
    <source>
        <dbReference type="EMBL" id="KAA8649470.1"/>
    </source>
</evidence>
<dbReference type="Pfam" id="PF20684">
    <property type="entry name" value="Fung_rhodopsin"/>
    <property type="match status" value="1"/>
</dbReference>
<protein>
    <recommendedName>
        <fullName evidence="8">Rhodopsin domain-containing protein</fullName>
    </recommendedName>
</protein>
<keyword evidence="3 7" id="KW-1133">Transmembrane helix</keyword>
<feature type="compositionally biased region" description="Low complexity" evidence="6">
    <location>
        <begin position="345"/>
        <end position="354"/>
    </location>
</feature>
<dbReference type="GeneID" id="54324843"/>
<accession>A0A5M9MVW1</accession>
<comment type="caution">
    <text evidence="9">The sequence shown here is derived from an EMBL/GenBank/DDBJ whole genome shotgun (WGS) entry which is preliminary data.</text>
</comment>
<dbReference type="EMBL" id="QUQM01000001">
    <property type="protein sequence ID" value="KAA8649470.1"/>
    <property type="molecule type" value="Genomic_DNA"/>
</dbReference>
<evidence type="ECO:0000313" key="10">
    <source>
        <dbReference type="Proteomes" id="UP000324241"/>
    </source>
</evidence>